<reference evidence="4" key="3">
    <citation type="submission" date="2025-04" db="UniProtKB">
        <authorList>
            <consortium name="RefSeq"/>
        </authorList>
    </citation>
    <scope>IDENTIFICATION</scope>
    <source>
        <strain evidence="4">CBS 304.34</strain>
    </source>
</reference>
<reference evidence="2 4" key="1">
    <citation type="journal article" date="2020" name="Stud. Mycol.">
        <title>101 Dothideomycetes genomes: a test case for predicting lifestyles and emergence of pathogens.</title>
        <authorList>
            <person name="Haridas S."/>
            <person name="Albert R."/>
            <person name="Binder M."/>
            <person name="Bloem J."/>
            <person name="Labutti K."/>
            <person name="Salamov A."/>
            <person name="Andreopoulos B."/>
            <person name="Baker S."/>
            <person name="Barry K."/>
            <person name="Bills G."/>
            <person name="Bluhm B."/>
            <person name="Cannon C."/>
            <person name="Castanera R."/>
            <person name="Culley D."/>
            <person name="Daum C."/>
            <person name="Ezra D."/>
            <person name="Gonzalez J."/>
            <person name="Henrissat B."/>
            <person name="Kuo A."/>
            <person name="Liang C."/>
            <person name="Lipzen A."/>
            <person name="Lutzoni F."/>
            <person name="Magnuson J."/>
            <person name="Mondo S."/>
            <person name="Nolan M."/>
            <person name="Ohm R."/>
            <person name="Pangilinan J."/>
            <person name="Park H.-J."/>
            <person name="Ramirez L."/>
            <person name="Alfaro M."/>
            <person name="Sun H."/>
            <person name="Tritt A."/>
            <person name="Yoshinaga Y."/>
            <person name="Zwiers L.-H."/>
            <person name="Turgeon B."/>
            <person name="Goodwin S."/>
            <person name="Spatafora J."/>
            <person name="Crous P."/>
            <person name="Grigoriev I."/>
        </authorList>
    </citation>
    <scope>NUCLEOTIDE SEQUENCE</scope>
    <source>
        <strain evidence="2 4">CBS 304.34</strain>
    </source>
</reference>
<accession>A0A6A6YSN9</accession>
<evidence type="ECO:0000313" key="2">
    <source>
        <dbReference type="EMBL" id="KAF2810975.1"/>
    </source>
</evidence>
<dbReference type="GeneID" id="54455000"/>
<dbReference type="RefSeq" id="XP_033577939.1">
    <property type="nucleotide sequence ID" value="XM_033714107.1"/>
</dbReference>
<organism evidence="2">
    <name type="scientific">Mytilinidion resinicola</name>
    <dbReference type="NCBI Taxonomy" id="574789"/>
    <lineage>
        <taxon>Eukaryota</taxon>
        <taxon>Fungi</taxon>
        <taxon>Dikarya</taxon>
        <taxon>Ascomycota</taxon>
        <taxon>Pezizomycotina</taxon>
        <taxon>Dothideomycetes</taxon>
        <taxon>Pleosporomycetidae</taxon>
        <taxon>Mytilinidiales</taxon>
        <taxon>Mytilinidiaceae</taxon>
        <taxon>Mytilinidion</taxon>
    </lineage>
</organism>
<evidence type="ECO:0000256" key="1">
    <source>
        <dbReference type="SAM" id="MobiDB-lite"/>
    </source>
</evidence>
<sequence length="95" mass="10430">MHRHRPRPPAPHSVPFQPLPPSAASVLSSLPHQTPSVHLTACAPFQSHPSVIPAIITHSQRLHDSQSHSNTKQPNQTKPNQPIPSTSPHDPKYTQ</sequence>
<feature type="region of interest" description="Disordered" evidence="1">
    <location>
        <begin position="52"/>
        <end position="95"/>
    </location>
</feature>
<name>A0A6A6YSN9_9PEZI</name>
<evidence type="ECO:0000313" key="3">
    <source>
        <dbReference type="Proteomes" id="UP000504636"/>
    </source>
</evidence>
<dbReference type="AlphaFoldDB" id="A0A6A6YSN9"/>
<keyword evidence="3" id="KW-1185">Reference proteome</keyword>
<feature type="region of interest" description="Disordered" evidence="1">
    <location>
        <begin position="1"/>
        <end position="29"/>
    </location>
</feature>
<feature type="compositionally biased region" description="Pro residues" evidence="1">
    <location>
        <begin position="8"/>
        <end position="21"/>
    </location>
</feature>
<evidence type="ECO:0000313" key="4">
    <source>
        <dbReference type="RefSeq" id="XP_033577939.1"/>
    </source>
</evidence>
<protein>
    <submittedName>
        <fullName evidence="2 4">Uncharacterized protein</fullName>
    </submittedName>
</protein>
<feature type="compositionally biased region" description="Polar residues" evidence="1">
    <location>
        <begin position="67"/>
        <end position="88"/>
    </location>
</feature>
<dbReference type="EMBL" id="MU003699">
    <property type="protein sequence ID" value="KAF2810975.1"/>
    <property type="molecule type" value="Genomic_DNA"/>
</dbReference>
<reference evidence="4" key="2">
    <citation type="submission" date="2020-04" db="EMBL/GenBank/DDBJ databases">
        <authorList>
            <consortium name="NCBI Genome Project"/>
        </authorList>
    </citation>
    <scope>NUCLEOTIDE SEQUENCE</scope>
    <source>
        <strain evidence="4">CBS 304.34</strain>
    </source>
</reference>
<proteinExistence type="predicted"/>
<gene>
    <name evidence="2 4" type="ORF">BDZ99DRAFT_292313</name>
</gene>
<dbReference type="Proteomes" id="UP000504636">
    <property type="component" value="Unplaced"/>
</dbReference>